<proteinExistence type="predicted"/>
<evidence type="ECO:0000256" key="1">
    <source>
        <dbReference type="SAM" id="MobiDB-lite"/>
    </source>
</evidence>
<protein>
    <submittedName>
        <fullName evidence="2">Uncharacterized protein</fullName>
    </submittedName>
</protein>
<keyword evidence="3" id="KW-1185">Reference proteome</keyword>
<feature type="compositionally biased region" description="Polar residues" evidence="1">
    <location>
        <begin position="1"/>
        <end position="16"/>
    </location>
</feature>
<feature type="compositionally biased region" description="Low complexity" evidence="1">
    <location>
        <begin position="21"/>
        <end position="31"/>
    </location>
</feature>
<evidence type="ECO:0000313" key="3">
    <source>
        <dbReference type="Proteomes" id="UP000248553"/>
    </source>
</evidence>
<organism evidence="2 3">
    <name type="scientific">Hymenobacter edaphi</name>
    <dbReference type="NCBI Taxonomy" id="2211146"/>
    <lineage>
        <taxon>Bacteria</taxon>
        <taxon>Pseudomonadati</taxon>
        <taxon>Bacteroidota</taxon>
        <taxon>Cytophagia</taxon>
        <taxon>Cytophagales</taxon>
        <taxon>Hymenobacteraceae</taxon>
        <taxon>Hymenobacter</taxon>
    </lineage>
</organism>
<sequence>MSTSVRPASPAVTTVQPVFAPTPERPAAAAPVPAPARPRPATASEADDQARCDFYAWCAGYEGYGSIF</sequence>
<name>A0A328B647_9BACT</name>
<comment type="caution">
    <text evidence="2">The sequence shown here is derived from an EMBL/GenBank/DDBJ whole genome shotgun (WGS) entry which is preliminary data.</text>
</comment>
<dbReference type="EMBL" id="QHKM01000017">
    <property type="protein sequence ID" value="RAK62075.1"/>
    <property type="molecule type" value="Genomic_DNA"/>
</dbReference>
<accession>A0A328B647</accession>
<evidence type="ECO:0000313" key="2">
    <source>
        <dbReference type="EMBL" id="RAK62075.1"/>
    </source>
</evidence>
<feature type="region of interest" description="Disordered" evidence="1">
    <location>
        <begin position="1"/>
        <end position="47"/>
    </location>
</feature>
<reference evidence="3" key="1">
    <citation type="submission" date="2018-05" db="EMBL/GenBank/DDBJ databases">
        <authorList>
            <person name="Nie L."/>
        </authorList>
    </citation>
    <scope>NUCLEOTIDE SEQUENCE [LARGE SCALE GENOMIC DNA]</scope>
    <source>
        <strain evidence="3">NL</strain>
    </source>
</reference>
<gene>
    <name evidence="2" type="ORF">DLM85_24365</name>
</gene>
<dbReference type="Proteomes" id="UP000248553">
    <property type="component" value="Unassembled WGS sequence"/>
</dbReference>
<dbReference type="AlphaFoldDB" id="A0A328B647"/>